<accession>A0A3E1F0D3</accession>
<dbReference type="PANTHER" id="PTHR33908">
    <property type="entry name" value="MANNOSYLTRANSFERASE YKCB-RELATED"/>
    <property type="match status" value="1"/>
</dbReference>
<proteinExistence type="predicted"/>
<keyword evidence="2" id="KW-1003">Cell membrane</keyword>
<gene>
    <name evidence="10" type="ORF">DXU93_05435</name>
</gene>
<dbReference type="Pfam" id="PF13231">
    <property type="entry name" value="PMT_2"/>
    <property type="match status" value="1"/>
</dbReference>
<dbReference type="InterPro" id="IPR038731">
    <property type="entry name" value="RgtA/B/C-like"/>
</dbReference>
<dbReference type="PANTHER" id="PTHR33908:SF11">
    <property type="entry name" value="MEMBRANE PROTEIN"/>
    <property type="match status" value="1"/>
</dbReference>
<reference evidence="10 11" key="1">
    <citation type="submission" date="2018-08" db="EMBL/GenBank/DDBJ databases">
        <title>The draft genome squence of Brumimicrobium sp. N62.</title>
        <authorList>
            <person name="Du Z.-J."/>
            <person name="Luo H.-R."/>
        </authorList>
    </citation>
    <scope>NUCLEOTIDE SEQUENCE [LARGE SCALE GENOMIC DNA]</scope>
    <source>
        <strain evidence="10 11">N62</strain>
    </source>
</reference>
<keyword evidence="6 8" id="KW-1133">Transmembrane helix</keyword>
<keyword evidence="4" id="KW-0808">Transferase</keyword>
<evidence type="ECO:0000313" key="10">
    <source>
        <dbReference type="EMBL" id="RFC55264.1"/>
    </source>
</evidence>
<feature type="transmembrane region" description="Helical" evidence="8">
    <location>
        <begin position="377"/>
        <end position="394"/>
    </location>
</feature>
<comment type="subcellular location">
    <subcellularLocation>
        <location evidence="1">Cell membrane</location>
        <topology evidence="1">Multi-pass membrane protein</topology>
    </subcellularLocation>
</comment>
<feature type="transmembrane region" description="Helical" evidence="8">
    <location>
        <begin position="250"/>
        <end position="273"/>
    </location>
</feature>
<dbReference type="OrthoDB" id="1467253at2"/>
<evidence type="ECO:0000256" key="6">
    <source>
        <dbReference type="ARBA" id="ARBA00022989"/>
    </source>
</evidence>
<dbReference type="GO" id="GO:0009103">
    <property type="term" value="P:lipopolysaccharide biosynthetic process"/>
    <property type="evidence" value="ECO:0007669"/>
    <property type="project" value="UniProtKB-ARBA"/>
</dbReference>
<evidence type="ECO:0000256" key="8">
    <source>
        <dbReference type="SAM" id="Phobius"/>
    </source>
</evidence>
<dbReference type="InterPro" id="IPR050297">
    <property type="entry name" value="LipidA_mod_glycosyltrf_83"/>
</dbReference>
<evidence type="ECO:0000256" key="5">
    <source>
        <dbReference type="ARBA" id="ARBA00022692"/>
    </source>
</evidence>
<dbReference type="AlphaFoldDB" id="A0A3E1F0D3"/>
<dbReference type="RefSeq" id="WP_116880244.1">
    <property type="nucleotide sequence ID" value="NZ_QURB01000002.1"/>
</dbReference>
<feature type="transmembrane region" description="Helical" evidence="8">
    <location>
        <begin position="167"/>
        <end position="198"/>
    </location>
</feature>
<organism evidence="10 11">
    <name type="scientific">Brumimicrobium aurantiacum</name>
    <dbReference type="NCBI Taxonomy" id="1737063"/>
    <lineage>
        <taxon>Bacteria</taxon>
        <taxon>Pseudomonadati</taxon>
        <taxon>Bacteroidota</taxon>
        <taxon>Flavobacteriia</taxon>
        <taxon>Flavobacteriales</taxon>
        <taxon>Crocinitomicaceae</taxon>
        <taxon>Brumimicrobium</taxon>
    </lineage>
</organism>
<feature type="transmembrane region" description="Helical" evidence="8">
    <location>
        <begin position="320"/>
        <end position="340"/>
    </location>
</feature>
<evidence type="ECO:0000259" key="9">
    <source>
        <dbReference type="Pfam" id="PF13231"/>
    </source>
</evidence>
<sequence>MFRIKSKDEIKGLFFAFIVPLLYVLINLVLKIRYVSYPSLANDEPFSVYHAQYSISTILSELSQGNNPPLYEIFLHIWISFFGISELSVRFPSVIFSSLTIYFIYQICRKYFNLKVAFLAVTLFTLSNYQMYFAHEARVYALFVLLSTVSMYQFLKLLSSNYAKLDVVLYIVIGVLLLYSHFFSWFIFFVQFIGLVISFKKEEIMRFGKYLGIILIFYLPYVGIFIARFIDSSGGTWIKAVENLRPLHVYFGKLVNDTHIAYIVVLTLAWVIIQKYITHFFKRNLIRFGFIFLSIVILIISLSIRIPLFPSYLIPLENEFLSPLLMVSFLLFFFVLFVHFQMKSGQNYETKVILSWFFLPGFIMFVSSFIIPMFIERYLVFIVPGFLIFLSVSISKLDSKLFPSLAILLIILMLIPFKPVTNNDRDVKALVAKVKAQHENGNSAIFMCPDYFGPTFTYYFNKELFTHTEGQNPSGHLKTVLSDENVFLVKSDHEVDSISKLNNYEKFIYIDADADFAYSDNNIKNYLNDKLKGDSVSIDSTYFPGIFNVYTYSINE</sequence>
<comment type="caution">
    <text evidence="10">The sequence shown here is derived from an EMBL/GenBank/DDBJ whole genome shotgun (WGS) entry which is preliminary data.</text>
</comment>
<keyword evidence="7 8" id="KW-0472">Membrane</keyword>
<feature type="domain" description="Glycosyltransferase RgtA/B/C/D-like" evidence="9">
    <location>
        <begin position="67"/>
        <end position="218"/>
    </location>
</feature>
<dbReference type="GO" id="GO:0016763">
    <property type="term" value="F:pentosyltransferase activity"/>
    <property type="evidence" value="ECO:0007669"/>
    <property type="project" value="TreeGrafter"/>
</dbReference>
<dbReference type="EMBL" id="QURB01000002">
    <property type="protein sequence ID" value="RFC55264.1"/>
    <property type="molecule type" value="Genomic_DNA"/>
</dbReference>
<evidence type="ECO:0000256" key="1">
    <source>
        <dbReference type="ARBA" id="ARBA00004651"/>
    </source>
</evidence>
<feature type="transmembrane region" description="Helical" evidence="8">
    <location>
        <begin position="285"/>
        <end position="308"/>
    </location>
</feature>
<keyword evidence="5 8" id="KW-0812">Transmembrane</keyword>
<feature type="transmembrane region" description="Helical" evidence="8">
    <location>
        <begin position="401"/>
        <end position="417"/>
    </location>
</feature>
<keyword evidence="11" id="KW-1185">Reference proteome</keyword>
<evidence type="ECO:0000256" key="7">
    <source>
        <dbReference type="ARBA" id="ARBA00023136"/>
    </source>
</evidence>
<evidence type="ECO:0000256" key="2">
    <source>
        <dbReference type="ARBA" id="ARBA00022475"/>
    </source>
</evidence>
<evidence type="ECO:0000256" key="4">
    <source>
        <dbReference type="ARBA" id="ARBA00022679"/>
    </source>
</evidence>
<keyword evidence="3" id="KW-0328">Glycosyltransferase</keyword>
<evidence type="ECO:0000256" key="3">
    <source>
        <dbReference type="ARBA" id="ARBA00022676"/>
    </source>
</evidence>
<feature type="transmembrane region" description="Helical" evidence="8">
    <location>
        <begin position="210"/>
        <end position="230"/>
    </location>
</feature>
<feature type="transmembrane region" description="Helical" evidence="8">
    <location>
        <begin position="77"/>
        <end position="105"/>
    </location>
</feature>
<protein>
    <recommendedName>
        <fullName evidence="9">Glycosyltransferase RgtA/B/C/D-like domain-containing protein</fullName>
    </recommendedName>
</protein>
<dbReference type="GO" id="GO:0005886">
    <property type="term" value="C:plasma membrane"/>
    <property type="evidence" value="ECO:0007669"/>
    <property type="project" value="UniProtKB-SubCell"/>
</dbReference>
<name>A0A3E1F0D3_9FLAO</name>
<dbReference type="Proteomes" id="UP000257127">
    <property type="component" value="Unassembled WGS sequence"/>
</dbReference>
<feature type="transmembrane region" description="Helical" evidence="8">
    <location>
        <begin position="352"/>
        <end position="371"/>
    </location>
</feature>
<evidence type="ECO:0000313" key="11">
    <source>
        <dbReference type="Proteomes" id="UP000257127"/>
    </source>
</evidence>
<feature type="transmembrane region" description="Helical" evidence="8">
    <location>
        <begin position="12"/>
        <end position="30"/>
    </location>
</feature>